<feature type="transmembrane region" description="Helical" evidence="1">
    <location>
        <begin position="171"/>
        <end position="187"/>
    </location>
</feature>
<feature type="transmembrane region" description="Helical" evidence="1">
    <location>
        <begin position="98"/>
        <end position="119"/>
    </location>
</feature>
<proteinExistence type="predicted"/>
<evidence type="ECO:0000259" key="2">
    <source>
        <dbReference type="Pfam" id="PF07853"/>
    </source>
</evidence>
<dbReference type="EMBL" id="BARV01031269">
    <property type="protein sequence ID" value="GAI35780.1"/>
    <property type="molecule type" value="Genomic_DNA"/>
</dbReference>
<keyword evidence="1" id="KW-0812">Transmembrane</keyword>
<feature type="transmembrane region" description="Helical" evidence="1">
    <location>
        <begin position="6"/>
        <end position="26"/>
    </location>
</feature>
<evidence type="ECO:0000256" key="1">
    <source>
        <dbReference type="SAM" id="Phobius"/>
    </source>
</evidence>
<name>X1P9S4_9ZZZZ</name>
<dbReference type="AlphaFoldDB" id="X1P9S4"/>
<dbReference type="GO" id="GO:0009636">
    <property type="term" value="P:response to toxic substance"/>
    <property type="evidence" value="ECO:0007669"/>
    <property type="project" value="TreeGrafter"/>
</dbReference>
<organism evidence="3">
    <name type="scientific">marine sediment metagenome</name>
    <dbReference type="NCBI Taxonomy" id="412755"/>
    <lineage>
        <taxon>unclassified sequences</taxon>
        <taxon>metagenomes</taxon>
        <taxon>ecological metagenomes</taxon>
    </lineage>
</organism>
<feature type="domain" description="DUF1648" evidence="2">
    <location>
        <begin position="59"/>
        <end position="104"/>
    </location>
</feature>
<accession>X1P9S4</accession>
<feature type="transmembrane region" description="Helical" evidence="1">
    <location>
        <begin position="139"/>
        <end position="159"/>
    </location>
</feature>
<gene>
    <name evidence="3" type="ORF">S06H3_49517</name>
</gene>
<protein>
    <recommendedName>
        <fullName evidence="2">DUF1648 domain-containing protein</fullName>
    </recommendedName>
</protein>
<dbReference type="Pfam" id="PF07853">
    <property type="entry name" value="DUF1648"/>
    <property type="match status" value="1"/>
</dbReference>
<keyword evidence="1" id="KW-1133">Transmembrane helix</keyword>
<reference evidence="3" key="1">
    <citation type="journal article" date="2014" name="Front. Microbiol.">
        <title>High frequency of phylogenetically diverse reductive dehalogenase-homologous genes in deep subseafloor sedimentary metagenomes.</title>
        <authorList>
            <person name="Kawai M."/>
            <person name="Futagami T."/>
            <person name="Toyoda A."/>
            <person name="Takaki Y."/>
            <person name="Nishi S."/>
            <person name="Hori S."/>
            <person name="Arai W."/>
            <person name="Tsubouchi T."/>
            <person name="Morono Y."/>
            <person name="Uchiyama I."/>
            <person name="Ito T."/>
            <person name="Fujiyama A."/>
            <person name="Inagaki F."/>
            <person name="Takami H."/>
        </authorList>
    </citation>
    <scope>NUCLEOTIDE SEQUENCE</scope>
    <source>
        <strain evidence="3">Expedition CK06-06</strain>
    </source>
</reference>
<comment type="caution">
    <text evidence="3">The sequence shown here is derived from an EMBL/GenBank/DDBJ whole genome shotgun (WGS) entry which is preliminary data.</text>
</comment>
<dbReference type="PANTHER" id="PTHR37810:SF5">
    <property type="entry name" value="IMMUNITY PROTEIN SDPI"/>
    <property type="match status" value="1"/>
</dbReference>
<keyword evidence="1" id="KW-0472">Membrane</keyword>
<dbReference type="InterPro" id="IPR012867">
    <property type="entry name" value="DUF1648"/>
</dbReference>
<dbReference type="PANTHER" id="PTHR37810">
    <property type="entry name" value="IMMUNITY PROTEIN SDPI"/>
    <property type="match status" value="1"/>
</dbReference>
<evidence type="ECO:0000313" key="3">
    <source>
        <dbReference type="EMBL" id="GAI35780.1"/>
    </source>
</evidence>
<feature type="transmembrane region" description="Helical" evidence="1">
    <location>
        <begin position="50"/>
        <end position="71"/>
    </location>
</feature>
<sequence>MIIAILVLAIIVIAGGVAGTIWLVFFRRRLTQGEKTTIERGKAEGLPFRWSYIVAPLAIFLLSIILSAYFYHLLPTEVAVHFELDGTPDRWLSREMTMVLVLMPQLLLVLLAGAIAWGITKLGILSGQTGSTWVEPETIVSFMGNLVALPQLVVCFAMLDIFSYNSYQTHIMPMWIFLLAILGLVTIA</sequence>
<feature type="non-terminal residue" evidence="3">
    <location>
        <position position="188"/>
    </location>
</feature>